<proteinExistence type="predicted"/>
<dbReference type="RefSeq" id="WP_115361378.1">
    <property type="nucleotide sequence ID" value="NZ_QDKL01000002.1"/>
</dbReference>
<protein>
    <recommendedName>
        <fullName evidence="3">SH3b domain-containing protein</fullName>
    </recommendedName>
</protein>
<dbReference type="Proteomes" id="UP000443582">
    <property type="component" value="Unassembled WGS sequence"/>
</dbReference>
<name>A0ABY0IFJ7_9BACT</name>
<keyword evidence="2" id="KW-1185">Reference proteome</keyword>
<gene>
    <name evidence="1" type="ORF">DAY19_08480</name>
</gene>
<comment type="caution">
    <text evidence="1">The sequence shown here is derived from an EMBL/GenBank/DDBJ whole genome shotgun (WGS) entry which is preliminary data.</text>
</comment>
<dbReference type="EMBL" id="QDKL01000002">
    <property type="protein sequence ID" value="RZF21715.1"/>
    <property type="molecule type" value="Genomic_DNA"/>
</dbReference>
<evidence type="ECO:0008006" key="3">
    <source>
        <dbReference type="Google" id="ProtNLM"/>
    </source>
</evidence>
<evidence type="ECO:0000313" key="2">
    <source>
        <dbReference type="Proteomes" id="UP000443582"/>
    </source>
</evidence>
<sequence length="142" mass="15879">MKNYFLIIFTIFSVFTAQAEEESKSKDRIGPGKAVIAANEKEGFKLSEKAKNNLNITVKEVNSAIVTVPKKSIISFLDFYSAYRLRDGWYRAVEIEPNFEGDKAIFSSNQFKVGDKVVIENSGLLRVVELDVFGPEADACVD</sequence>
<organism evidence="1 2">
    <name type="scientific">Halobacteriovorax vibrionivorans</name>
    <dbReference type="NCBI Taxonomy" id="2152716"/>
    <lineage>
        <taxon>Bacteria</taxon>
        <taxon>Pseudomonadati</taxon>
        <taxon>Bdellovibrionota</taxon>
        <taxon>Bacteriovoracia</taxon>
        <taxon>Bacteriovoracales</taxon>
        <taxon>Halobacteriovoraceae</taxon>
        <taxon>Halobacteriovorax</taxon>
    </lineage>
</organism>
<accession>A0ABY0IFJ7</accession>
<reference evidence="2" key="1">
    <citation type="journal article" date="2019" name="Int. J. Syst. Evol. Microbiol.">
        <title>Halobacteriovorax valvorus sp. nov., a novel prokaryotic predator isolated from coastal seawater of China.</title>
        <authorList>
            <person name="Chen M.-X."/>
        </authorList>
    </citation>
    <scope>NUCLEOTIDE SEQUENCE [LARGE SCALE GENOMIC DNA]</scope>
    <source>
        <strain evidence="2">BL9</strain>
    </source>
</reference>
<evidence type="ECO:0000313" key="1">
    <source>
        <dbReference type="EMBL" id="RZF21715.1"/>
    </source>
</evidence>